<dbReference type="AlphaFoldDB" id="A0A5B7DD56"/>
<feature type="compositionally biased region" description="Low complexity" evidence="1">
    <location>
        <begin position="72"/>
        <end position="85"/>
    </location>
</feature>
<evidence type="ECO:0000256" key="1">
    <source>
        <dbReference type="SAM" id="MobiDB-lite"/>
    </source>
</evidence>
<comment type="caution">
    <text evidence="2">The sequence shown here is derived from an EMBL/GenBank/DDBJ whole genome shotgun (WGS) entry which is preliminary data.</text>
</comment>
<keyword evidence="3" id="KW-1185">Reference proteome</keyword>
<sequence length="220" mass="24140">MVEDEMGWVRPCAKRERENYDAERSKSIEPATTDASVTDEPTSLTLLKVTGGRGATPAKLSQPFLLTDTDTGRSSGVGRGVTRSSVNPGSKLLSLKLVGVLPHVMALLEEKSKNLKRLSNVPDSLCLTFKCLNSCCHTDKSRTQPLYVMDPHRLSSQGRSSNEHNIWSKLSGAQDLERLWLNIKYCHATLISLVQTCKMSPILKEIPACAHGMRSSSRGS</sequence>
<gene>
    <name evidence="2" type="ORF">E2C01_011875</name>
</gene>
<feature type="region of interest" description="Disordered" evidence="1">
    <location>
        <begin position="16"/>
        <end position="38"/>
    </location>
</feature>
<evidence type="ECO:0000313" key="3">
    <source>
        <dbReference type="Proteomes" id="UP000324222"/>
    </source>
</evidence>
<reference evidence="2 3" key="1">
    <citation type="submission" date="2019-05" db="EMBL/GenBank/DDBJ databases">
        <title>Another draft genome of Portunus trituberculatus and its Hox gene families provides insights of decapod evolution.</title>
        <authorList>
            <person name="Jeong J.-H."/>
            <person name="Song I."/>
            <person name="Kim S."/>
            <person name="Choi T."/>
            <person name="Kim D."/>
            <person name="Ryu S."/>
            <person name="Kim W."/>
        </authorList>
    </citation>
    <scope>NUCLEOTIDE SEQUENCE [LARGE SCALE GENOMIC DNA]</scope>
    <source>
        <tissue evidence="2">Muscle</tissue>
    </source>
</reference>
<feature type="compositionally biased region" description="Basic and acidic residues" evidence="1">
    <location>
        <begin position="16"/>
        <end position="27"/>
    </location>
</feature>
<protein>
    <submittedName>
        <fullName evidence="2">Uncharacterized protein</fullName>
    </submittedName>
</protein>
<feature type="region of interest" description="Disordered" evidence="1">
    <location>
        <begin position="65"/>
        <end position="85"/>
    </location>
</feature>
<dbReference type="EMBL" id="VSRR010000726">
    <property type="protein sequence ID" value="MPC18975.1"/>
    <property type="molecule type" value="Genomic_DNA"/>
</dbReference>
<accession>A0A5B7DD56</accession>
<dbReference type="Proteomes" id="UP000324222">
    <property type="component" value="Unassembled WGS sequence"/>
</dbReference>
<name>A0A5B7DD56_PORTR</name>
<proteinExistence type="predicted"/>
<organism evidence="2 3">
    <name type="scientific">Portunus trituberculatus</name>
    <name type="common">Swimming crab</name>
    <name type="synonym">Neptunus trituberculatus</name>
    <dbReference type="NCBI Taxonomy" id="210409"/>
    <lineage>
        <taxon>Eukaryota</taxon>
        <taxon>Metazoa</taxon>
        <taxon>Ecdysozoa</taxon>
        <taxon>Arthropoda</taxon>
        <taxon>Crustacea</taxon>
        <taxon>Multicrustacea</taxon>
        <taxon>Malacostraca</taxon>
        <taxon>Eumalacostraca</taxon>
        <taxon>Eucarida</taxon>
        <taxon>Decapoda</taxon>
        <taxon>Pleocyemata</taxon>
        <taxon>Brachyura</taxon>
        <taxon>Eubrachyura</taxon>
        <taxon>Portunoidea</taxon>
        <taxon>Portunidae</taxon>
        <taxon>Portuninae</taxon>
        <taxon>Portunus</taxon>
    </lineage>
</organism>
<evidence type="ECO:0000313" key="2">
    <source>
        <dbReference type="EMBL" id="MPC18975.1"/>
    </source>
</evidence>